<proteinExistence type="predicted"/>
<dbReference type="SUPFAM" id="SSF51905">
    <property type="entry name" value="FAD/NAD(P)-binding domain"/>
    <property type="match status" value="1"/>
</dbReference>
<dbReference type="RefSeq" id="WP_271088590.1">
    <property type="nucleotide sequence ID" value="NZ_JAPJZH010000003.1"/>
</dbReference>
<dbReference type="Gene3D" id="3.50.50.60">
    <property type="entry name" value="FAD/NAD(P)-binding domain"/>
    <property type="match status" value="2"/>
</dbReference>
<name>A0ABT4VK20_9HYPH</name>
<organism evidence="5 6">
    <name type="scientific">Hoeflea poritis</name>
    <dbReference type="NCBI Taxonomy" id="2993659"/>
    <lineage>
        <taxon>Bacteria</taxon>
        <taxon>Pseudomonadati</taxon>
        <taxon>Pseudomonadota</taxon>
        <taxon>Alphaproteobacteria</taxon>
        <taxon>Hyphomicrobiales</taxon>
        <taxon>Rhizobiaceae</taxon>
        <taxon>Hoeflea</taxon>
    </lineage>
</organism>
<evidence type="ECO:0000256" key="1">
    <source>
        <dbReference type="ARBA" id="ARBA00037217"/>
    </source>
</evidence>
<dbReference type="InterPro" id="IPR002937">
    <property type="entry name" value="Amino_oxidase"/>
</dbReference>
<dbReference type="PANTHER" id="PTHR10668:SF105">
    <property type="entry name" value="DEHYDROGENASE-RELATED"/>
    <property type="match status" value="1"/>
</dbReference>
<sequence>MADFDHIVVGSGINGLVCAALLAGKGKRVAVLERSDRAGGCMRTEEITAPGFHHDVMAATFVLFLTSPAHEALGADLARHGLEFCHTPNPTAVLRPDGSALVLTTDRAANVAAFNALSPGDGERHASDVGAVEADAPFLFALLGGKLWSWPVAKLLTQQAWKRGARGLAAWFGEALTPARAWLEASYASPDVQALWAPWVLHTGLTTEAAYGGQMGKVIAFALEAAGAPVIKGGSGQAAAAFVGLIEERGGVVRTGVDVARIVIDNDRATGVVTAEDETITAESVICSVAPGQLYDRFLGQHAGPRKESLRKFRHGRGNFQLHYALDGPIRWKQDGLDDVALIHLADGIDSVSKSSNEAERGMLPETPTICVGQPHRLDPTRCPDGKSILWLQIPDAPRILKGDAAGEISTRETWDEATREAFADRIEAILAQHIDGFAESVLARRAYSPADLEALNINLVGGDPYGGSCNLDQFFLWRPFSGSVNHGTGVKNLFHIGASTHPGPGLGGGSGYLVAKELGA</sequence>
<evidence type="ECO:0000313" key="6">
    <source>
        <dbReference type="Proteomes" id="UP001148313"/>
    </source>
</evidence>
<dbReference type="EMBL" id="JAPJZH010000003">
    <property type="protein sequence ID" value="MDA4845039.1"/>
    <property type="molecule type" value="Genomic_DNA"/>
</dbReference>
<accession>A0ABT4VK20</accession>
<keyword evidence="6" id="KW-1185">Reference proteome</keyword>
<dbReference type="InterPro" id="IPR036188">
    <property type="entry name" value="FAD/NAD-bd_sf"/>
</dbReference>
<evidence type="ECO:0000256" key="3">
    <source>
        <dbReference type="ARBA" id="ARBA00040298"/>
    </source>
</evidence>
<comment type="function">
    <text evidence="1">Probable oxidoreductase that may play a role as regulator of mitochondrial function.</text>
</comment>
<dbReference type="PANTHER" id="PTHR10668">
    <property type="entry name" value="PHYTOENE DEHYDROGENASE"/>
    <property type="match status" value="1"/>
</dbReference>
<dbReference type="Pfam" id="PF01593">
    <property type="entry name" value="Amino_oxidase"/>
    <property type="match status" value="1"/>
</dbReference>
<comment type="subunit">
    <text evidence="2">Interacts with COX5B; this interaction may contribute to localize PYROXD2 to the inner face of the inner mitochondrial membrane.</text>
</comment>
<evidence type="ECO:0000313" key="5">
    <source>
        <dbReference type="EMBL" id="MDA4845039.1"/>
    </source>
</evidence>
<gene>
    <name evidence="5" type="ORF">OOZ53_06735</name>
</gene>
<comment type="caution">
    <text evidence="5">The sequence shown here is derived from an EMBL/GenBank/DDBJ whole genome shotgun (WGS) entry which is preliminary data.</text>
</comment>
<reference evidence="5" key="1">
    <citation type="submission" date="2022-11" db="EMBL/GenBank/DDBJ databases">
        <title>Hoeflea poritis sp. nov., isolated from scleractinian coral Porites lutea.</title>
        <authorList>
            <person name="Zhang G."/>
            <person name="Wei Q."/>
            <person name="Cai L."/>
        </authorList>
    </citation>
    <scope>NUCLEOTIDE SEQUENCE</scope>
    <source>
        <strain evidence="5">E7-10</strain>
    </source>
</reference>
<protein>
    <recommendedName>
        <fullName evidence="3">Pyridine nucleotide-disulfide oxidoreductase domain-containing protein 2</fullName>
    </recommendedName>
</protein>
<dbReference type="Proteomes" id="UP001148313">
    <property type="component" value="Unassembled WGS sequence"/>
</dbReference>
<feature type="domain" description="Amine oxidase" evidence="4">
    <location>
        <begin position="15"/>
        <end position="389"/>
    </location>
</feature>
<evidence type="ECO:0000259" key="4">
    <source>
        <dbReference type="Pfam" id="PF01593"/>
    </source>
</evidence>
<evidence type="ECO:0000256" key="2">
    <source>
        <dbReference type="ARBA" id="ARBA00038825"/>
    </source>
</evidence>